<name>A0A9P8LB75_9PEZI</name>
<dbReference type="EMBL" id="JAGHQM010000696">
    <property type="protein sequence ID" value="KAH0558945.1"/>
    <property type="molecule type" value="Genomic_DNA"/>
</dbReference>
<feature type="region of interest" description="Disordered" evidence="1">
    <location>
        <begin position="225"/>
        <end position="273"/>
    </location>
</feature>
<sequence length="294" mass="33207">MLGKQHPQAPVIRRSADEFCARLTAEYVRGCEDITSELLEVRVKPTSGLERPEELGVFASTDIPNDALILIDELNVRGLSRHLEDTVKHVQRHTRRNKLLNRITSAPPERYLCENCFREPPAFEALYAHWEALKLPGNAAGVPVVPVAMDEGYPDSVCKCMTADPHVHFCWKEDRGEGWLAKFLEGASGSDSSSGDLDSNEVRRNKRVRRQVRWRNRVVRGATWPSAAHQECSDGGTSEDEEEGLTGRDGLHNHTAKWSNTKTQEERCTSDGWMRTGVSGRWMDSRRGDISTRW</sequence>
<dbReference type="Proteomes" id="UP000750711">
    <property type="component" value="Unassembled WGS sequence"/>
</dbReference>
<proteinExistence type="predicted"/>
<evidence type="ECO:0000313" key="3">
    <source>
        <dbReference type="Proteomes" id="UP000750711"/>
    </source>
</evidence>
<evidence type="ECO:0000313" key="2">
    <source>
        <dbReference type="EMBL" id="KAH0558945.1"/>
    </source>
</evidence>
<comment type="caution">
    <text evidence="2">The sequence shown here is derived from an EMBL/GenBank/DDBJ whole genome shotgun (WGS) entry which is preliminary data.</text>
</comment>
<reference evidence="2" key="1">
    <citation type="submission" date="2021-03" db="EMBL/GenBank/DDBJ databases">
        <title>Comparative genomics and phylogenomic investigation of the class Geoglossomycetes provide insights into ecological specialization and systematics.</title>
        <authorList>
            <person name="Melie T."/>
            <person name="Pirro S."/>
            <person name="Miller A.N."/>
            <person name="Quandt A."/>
        </authorList>
    </citation>
    <scope>NUCLEOTIDE SEQUENCE</scope>
    <source>
        <strain evidence="2">CAQ_001_2017</strain>
    </source>
</reference>
<accession>A0A9P8LB75</accession>
<protein>
    <submittedName>
        <fullName evidence="2">Uncharacterized protein</fullName>
    </submittedName>
</protein>
<dbReference type="AlphaFoldDB" id="A0A9P8LB75"/>
<evidence type="ECO:0000256" key="1">
    <source>
        <dbReference type="SAM" id="MobiDB-lite"/>
    </source>
</evidence>
<organism evidence="2 3">
    <name type="scientific">Trichoglossum hirsutum</name>
    <dbReference type="NCBI Taxonomy" id="265104"/>
    <lineage>
        <taxon>Eukaryota</taxon>
        <taxon>Fungi</taxon>
        <taxon>Dikarya</taxon>
        <taxon>Ascomycota</taxon>
        <taxon>Pezizomycotina</taxon>
        <taxon>Geoglossomycetes</taxon>
        <taxon>Geoglossales</taxon>
        <taxon>Geoglossaceae</taxon>
        <taxon>Trichoglossum</taxon>
    </lineage>
</organism>
<keyword evidence="3" id="KW-1185">Reference proteome</keyword>
<gene>
    <name evidence="2" type="ORF">GP486_004427</name>
</gene>